<comment type="caution">
    <text evidence="4">The sequence shown here is derived from an EMBL/GenBank/DDBJ whole genome shotgun (WGS) entry which is preliminary data.</text>
</comment>
<dbReference type="PANTHER" id="PTHR34978">
    <property type="entry name" value="POSSIBLE SENSOR-TRANSDUCER PROTEIN BLAR"/>
    <property type="match status" value="1"/>
</dbReference>
<sequence>MSSFFIDIVNMSLTASYAALLVIAVRYVLAKLQAPKIFSYVLWAAVLYRLVVPFSFESALSLLPGKIKTIPSDIMYAENPAISTGISIVDRTVNGAIQAALPSADAAASVYPAGIILEICALIWLLGMTALAAYGFISYFRLKEKLTFSTLAEKNVYETDRITTPFVLGFMKPRIYLPLGLSGKEKEFIIMHERTHIRRYDHAVKLFAFAALVLHWFNPLVWLSYFLMIKDMEMSCDESVLRQSADDVRRDYSGTLFALAAKRSGLFSPLFFGESSVKSRIRNILSYKKPVLWLVAAAVAIVSAAGAGLIANPKMYAESSSHAEQLLKYKTEYVGDASKVGNILTLLDYPAPYVRGHFELHTDSAPYAVTVNIRTAVDSNIDDAAFDEVPFMKNALILFSLIGNVDGVAFHWADGENKPDLRYTRSWAEQITGVDVRKFSQNKQDLAYLLENPEINAVLSPAL</sequence>
<dbReference type="InterPro" id="IPR052173">
    <property type="entry name" value="Beta-lactam_resp_regulator"/>
</dbReference>
<dbReference type="Pfam" id="PF05569">
    <property type="entry name" value="Peptidase_M56"/>
    <property type="match status" value="1"/>
</dbReference>
<dbReference type="CDD" id="cd07341">
    <property type="entry name" value="M56_BlaR1_MecR1_like"/>
    <property type="match status" value="1"/>
</dbReference>
<keyword evidence="5" id="KW-1185">Reference proteome</keyword>
<dbReference type="InterPro" id="IPR032250">
    <property type="entry name" value="DUF4825"/>
</dbReference>
<protein>
    <submittedName>
        <fullName evidence="4">Peptidase M56</fullName>
    </submittedName>
</protein>
<dbReference type="InterPro" id="IPR008756">
    <property type="entry name" value="Peptidase_M56"/>
</dbReference>
<dbReference type="RefSeq" id="WP_113036085.1">
    <property type="nucleotide sequence ID" value="NZ_QMFB01000040.1"/>
</dbReference>
<keyword evidence="1" id="KW-1133">Transmembrane helix</keyword>
<name>A0A329LSN3_9BACL</name>
<feature type="transmembrane region" description="Helical" evidence="1">
    <location>
        <begin position="12"/>
        <end position="30"/>
    </location>
</feature>
<evidence type="ECO:0000313" key="5">
    <source>
        <dbReference type="Proteomes" id="UP000250369"/>
    </source>
</evidence>
<accession>A0A329LSN3</accession>
<dbReference type="EMBL" id="QMFB01000040">
    <property type="protein sequence ID" value="RAV10931.1"/>
    <property type="molecule type" value="Genomic_DNA"/>
</dbReference>
<keyword evidence="1" id="KW-0812">Transmembrane</keyword>
<feature type="transmembrane region" description="Helical" evidence="1">
    <location>
        <begin position="37"/>
        <end position="56"/>
    </location>
</feature>
<dbReference type="PANTHER" id="PTHR34978:SF3">
    <property type="entry name" value="SLR0241 PROTEIN"/>
    <property type="match status" value="1"/>
</dbReference>
<keyword evidence="1" id="KW-0472">Membrane</keyword>
<feature type="transmembrane region" description="Helical" evidence="1">
    <location>
        <begin position="206"/>
        <end position="228"/>
    </location>
</feature>
<evidence type="ECO:0000313" key="4">
    <source>
        <dbReference type="EMBL" id="RAV10931.1"/>
    </source>
</evidence>
<dbReference type="OrthoDB" id="9804799at2"/>
<organism evidence="4 5">
    <name type="scientific">Paenibacillus contaminans</name>
    <dbReference type="NCBI Taxonomy" id="450362"/>
    <lineage>
        <taxon>Bacteria</taxon>
        <taxon>Bacillati</taxon>
        <taxon>Bacillota</taxon>
        <taxon>Bacilli</taxon>
        <taxon>Bacillales</taxon>
        <taxon>Paenibacillaceae</taxon>
        <taxon>Paenibacillus</taxon>
    </lineage>
</organism>
<evidence type="ECO:0000259" key="2">
    <source>
        <dbReference type="Pfam" id="PF05569"/>
    </source>
</evidence>
<dbReference type="AlphaFoldDB" id="A0A329LSN3"/>
<feature type="transmembrane region" description="Helical" evidence="1">
    <location>
        <begin position="291"/>
        <end position="311"/>
    </location>
</feature>
<feature type="domain" description="Peptidase M56" evidence="2">
    <location>
        <begin position="8"/>
        <end position="284"/>
    </location>
</feature>
<gene>
    <name evidence="4" type="ORF">DQG23_37095</name>
</gene>
<feature type="transmembrane region" description="Helical" evidence="1">
    <location>
        <begin position="115"/>
        <end position="137"/>
    </location>
</feature>
<dbReference type="Pfam" id="PF16107">
    <property type="entry name" value="DUF4825"/>
    <property type="match status" value="1"/>
</dbReference>
<reference evidence="4 5" key="1">
    <citation type="journal article" date="2009" name="Int. J. Syst. Evol. Microbiol.">
        <title>Paenibacillus contaminans sp. nov., isolated from a contaminated laboratory plate.</title>
        <authorList>
            <person name="Chou J.H."/>
            <person name="Lee J.H."/>
            <person name="Lin M.C."/>
            <person name="Chang P.S."/>
            <person name="Arun A.B."/>
            <person name="Young C.C."/>
            <person name="Chen W.M."/>
        </authorList>
    </citation>
    <scope>NUCLEOTIDE SEQUENCE [LARGE SCALE GENOMIC DNA]</scope>
    <source>
        <strain evidence="4 5">CKOBP-6</strain>
    </source>
</reference>
<feature type="domain" description="DUF4825" evidence="3">
    <location>
        <begin position="326"/>
        <end position="414"/>
    </location>
</feature>
<dbReference type="Proteomes" id="UP000250369">
    <property type="component" value="Unassembled WGS sequence"/>
</dbReference>
<evidence type="ECO:0000259" key="3">
    <source>
        <dbReference type="Pfam" id="PF16107"/>
    </source>
</evidence>
<proteinExistence type="predicted"/>
<evidence type="ECO:0000256" key="1">
    <source>
        <dbReference type="SAM" id="Phobius"/>
    </source>
</evidence>